<keyword evidence="6" id="KW-0028">Amino-acid biosynthesis</keyword>
<dbReference type="Gene3D" id="3.20.20.70">
    <property type="entry name" value="Aldolase class I"/>
    <property type="match status" value="1"/>
</dbReference>
<feature type="binding site" evidence="14">
    <location>
        <position position="45"/>
    </location>
    <ligand>
        <name>pyruvate</name>
        <dbReference type="ChEBI" id="CHEBI:15361"/>
    </ligand>
</feature>
<evidence type="ECO:0000256" key="11">
    <source>
        <dbReference type="ARBA" id="ARBA00047836"/>
    </source>
</evidence>
<comment type="function">
    <text evidence="1">Catalyzes the condensation of (S)-aspartate-beta-semialdehyde [(S)-ASA] and pyruvate to 4-hydroxy-tetrahydrodipicolinate (HTPA).</text>
</comment>
<dbReference type="RefSeq" id="WP_056933500.1">
    <property type="nucleotide sequence ID" value="NZ_CP013050.1"/>
</dbReference>
<dbReference type="GO" id="GO:0008675">
    <property type="term" value="F:2-dehydro-3-deoxy-phosphogluconate aldolase activity"/>
    <property type="evidence" value="ECO:0007669"/>
    <property type="project" value="UniProtKB-ARBA"/>
</dbReference>
<dbReference type="GO" id="GO:0019877">
    <property type="term" value="P:diaminopimelate biosynthetic process"/>
    <property type="evidence" value="ECO:0007669"/>
    <property type="project" value="UniProtKB-KW"/>
</dbReference>
<dbReference type="GO" id="GO:0009089">
    <property type="term" value="P:lysine biosynthetic process via diaminopimelate"/>
    <property type="evidence" value="ECO:0007669"/>
    <property type="project" value="UniProtKB-UniRule"/>
</dbReference>
<organism evidence="15 16">
    <name type="scientific">Thermococcus barophilus</name>
    <dbReference type="NCBI Taxonomy" id="55802"/>
    <lineage>
        <taxon>Archaea</taxon>
        <taxon>Methanobacteriati</taxon>
        <taxon>Methanobacteriota</taxon>
        <taxon>Thermococci</taxon>
        <taxon>Thermococcales</taxon>
        <taxon>Thermococcaceae</taxon>
        <taxon>Thermococcus</taxon>
    </lineage>
</organism>
<dbReference type="NCBIfam" id="TIGR00674">
    <property type="entry name" value="dapA"/>
    <property type="match status" value="1"/>
</dbReference>
<dbReference type="InterPro" id="IPR002220">
    <property type="entry name" value="DapA-like"/>
</dbReference>
<evidence type="ECO:0000256" key="5">
    <source>
        <dbReference type="ARBA" id="ARBA00022490"/>
    </source>
</evidence>
<evidence type="ECO:0000256" key="14">
    <source>
        <dbReference type="PIRSR" id="PIRSR001365-2"/>
    </source>
</evidence>
<evidence type="ECO:0000256" key="12">
    <source>
        <dbReference type="NCBIfam" id="TIGR00674"/>
    </source>
</evidence>
<feature type="active site" description="Proton donor/acceptor" evidence="13">
    <location>
        <position position="133"/>
    </location>
</feature>
<reference evidence="15 16" key="1">
    <citation type="journal article" date="2016" name="Genome Announc.">
        <title>Complete genome sequence of the hyperthermophilic and piezophilic archaeon Thermococcus barophilus Ch5, capable of growth at the expense of hydrogenogenesis from carbon monoxide and formate.</title>
        <authorList>
            <person name="Oger P."/>
            <person name="Sokolova T.G."/>
            <person name="Kozhevnikova D.A."/>
            <person name="Taranov E.A."/>
            <person name="Vannier P."/>
            <person name="Lee H.S."/>
            <person name="Kwon K.K."/>
            <person name="Kang S.G."/>
            <person name="Lee J.H."/>
            <person name="Bonch-Osmolovskaya E.A."/>
            <person name="Lebedinsky A.V."/>
        </authorList>
    </citation>
    <scope>NUCLEOTIDE SEQUENCE [LARGE SCALE GENOMIC DNA]</scope>
    <source>
        <strain evidence="16">Ch5</strain>
    </source>
</reference>
<dbReference type="PIRSF" id="PIRSF001365">
    <property type="entry name" value="DHDPS"/>
    <property type="match status" value="1"/>
</dbReference>
<evidence type="ECO:0000256" key="7">
    <source>
        <dbReference type="ARBA" id="ARBA00022915"/>
    </source>
</evidence>
<dbReference type="SUPFAM" id="SSF51569">
    <property type="entry name" value="Aldolase"/>
    <property type="match status" value="1"/>
</dbReference>
<dbReference type="Pfam" id="PF00701">
    <property type="entry name" value="DHDPS"/>
    <property type="match status" value="1"/>
</dbReference>
<sequence>MFKGVITPFITPFTEKLEIDFDAIKWLVEYQIRNGVDGIFPNSTTGEFVHLTKEESIKVVEAVMESSKSDVWIIPGISQNCTLRCIELGKIFEDLGVDGAIVTPPFFFKPSTEQLKLHFSMIAERLSIPLIIYNIPSTTGVVIPVGVYKELAQEYSNIAGAKVTYGNFEYFRNLVQEVKSIRKDFSILTGMDTLLLPLLEIGGDGGIMALANVLPQIHKAVYTYWKERKYEKAIEANSKLMQLVRIYDIASSFPTAVKTALHVLGTPIKPYVRPPLTQESKEVERKIKNILEIVKGNRNL</sequence>
<feature type="binding site" evidence="14">
    <location>
        <position position="207"/>
    </location>
    <ligand>
        <name>pyruvate</name>
        <dbReference type="ChEBI" id="CHEBI:15361"/>
    </ligand>
</feature>
<evidence type="ECO:0000256" key="6">
    <source>
        <dbReference type="ARBA" id="ARBA00022605"/>
    </source>
</evidence>
<evidence type="ECO:0000313" key="15">
    <source>
        <dbReference type="EMBL" id="ALM74647.1"/>
    </source>
</evidence>
<evidence type="ECO:0000256" key="13">
    <source>
        <dbReference type="PIRSR" id="PIRSR001365-1"/>
    </source>
</evidence>
<dbReference type="InterPro" id="IPR013785">
    <property type="entry name" value="Aldolase_TIM"/>
</dbReference>
<dbReference type="SMART" id="SM01130">
    <property type="entry name" value="DHDPS"/>
    <property type="match status" value="1"/>
</dbReference>
<evidence type="ECO:0000256" key="9">
    <source>
        <dbReference type="ARBA" id="ARBA00023239"/>
    </source>
</evidence>
<dbReference type="GO" id="GO:0008840">
    <property type="term" value="F:4-hydroxy-tetrahydrodipicolinate synthase activity"/>
    <property type="evidence" value="ECO:0007669"/>
    <property type="project" value="UniProtKB-UniRule"/>
</dbReference>
<evidence type="ECO:0000256" key="10">
    <source>
        <dbReference type="ARBA" id="ARBA00023270"/>
    </source>
</evidence>
<name>A0A0S1XA48_THEBA</name>
<dbReference type="STRING" id="55802.TBCH5v1_0689"/>
<keyword evidence="7" id="KW-0220">Diaminopimelate biosynthesis</keyword>
<keyword evidence="9 15" id="KW-0456">Lyase</keyword>
<evidence type="ECO:0000256" key="1">
    <source>
        <dbReference type="ARBA" id="ARBA00003294"/>
    </source>
</evidence>
<proteinExistence type="predicted"/>
<keyword evidence="8" id="KW-0457">Lysine biosynthesis</keyword>
<evidence type="ECO:0000313" key="16">
    <source>
        <dbReference type="Proteomes" id="UP000066042"/>
    </source>
</evidence>
<keyword evidence="5" id="KW-0963">Cytoplasm</keyword>
<feature type="active site" description="Schiff-base intermediate with substrate" evidence="13">
    <location>
        <position position="162"/>
    </location>
</feature>
<dbReference type="GeneID" id="26135967"/>
<accession>A0A0S1XA48</accession>
<dbReference type="UniPathway" id="UPA00034">
    <property type="reaction ID" value="UER00017"/>
</dbReference>
<dbReference type="PANTHER" id="PTHR12128:SF66">
    <property type="entry name" value="4-HYDROXY-2-OXOGLUTARATE ALDOLASE, MITOCHONDRIAL"/>
    <property type="match status" value="1"/>
</dbReference>
<dbReference type="EC" id="4.3.3.7" evidence="4 12"/>
<comment type="pathway">
    <text evidence="2">Amino-acid biosynthesis; L-lysine biosynthesis via DAP pathway; (S)-tetrahydrodipicolinate from L-aspartate: step 3/4.</text>
</comment>
<gene>
    <name evidence="15" type="ORF">TBCH5v1_0689</name>
</gene>
<dbReference type="PANTHER" id="PTHR12128">
    <property type="entry name" value="DIHYDRODIPICOLINATE SYNTHASE"/>
    <property type="match status" value="1"/>
</dbReference>
<keyword evidence="10" id="KW-0704">Schiff base</keyword>
<evidence type="ECO:0000256" key="8">
    <source>
        <dbReference type="ARBA" id="ARBA00023154"/>
    </source>
</evidence>
<dbReference type="PRINTS" id="PR00146">
    <property type="entry name" value="DHPICSNTHASE"/>
</dbReference>
<evidence type="ECO:0000256" key="4">
    <source>
        <dbReference type="ARBA" id="ARBA00012086"/>
    </source>
</evidence>
<protein>
    <recommendedName>
        <fullName evidence="4 12">4-hydroxy-tetrahydrodipicolinate synthase</fullName>
        <ecNumber evidence="4 12">4.3.3.7</ecNumber>
    </recommendedName>
</protein>
<evidence type="ECO:0000256" key="2">
    <source>
        <dbReference type="ARBA" id="ARBA00005120"/>
    </source>
</evidence>
<dbReference type="CDD" id="cd00408">
    <property type="entry name" value="DHDPS-like"/>
    <property type="match status" value="1"/>
</dbReference>
<evidence type="ECO:0000256" key="3">
    <source>
        <dbReference type="ARBA" id="ARBA00011881"/>
    </source>
</evidence>
<dbReference type="AlphaFoldDB" id="A0A0S1XA48"/>
<dbReference type="Proteomes" id="UP000066042">
    <property type="component" value="Chromosome"/>
</dbReference>
<comment type="subunit">
    <text evidence="3">Homotetramer.</text>
</comment>
<dbReference type="InterPro" id="IPR005263">
    <property type="entry name" value="DapA"/>
</dbReference>
<comment type="catalytic activity">
    <reaction evidence="11">
        <text>L-aspartate 4-semialdehyde + pyruvate = (2S,4S)-4-hydroxy-2,3,4,5-tetrahydrodipicolinate + H2O + H(+)</text>
        <dbReference type="Rhea" id="RHEA:34171"/>
        <dbReference type="ChEBI" id="CHEBI:15361"/>
        <dbReference type="ChEBI" id="CHEBI:15377"/>
        <dbReference type="ChEBI" id="CHEBI:15378"/>
        <dbReference type="ChEBI" id="CHEBI:67139"/>
        <dbReference type="ChEBI" id="CHEBI:537519"/>
        <dbReference type="EC" id="4.3.3.7"/>
    </reaction>
</comment>
<dbReference type="EMBL" id="CP013050">
    <property type="protein sequence ID" value="ALM74647.1"/>
    <property type="molecule type" value="Genomic_DNA"/>
</dbReference>
<dbReference type="PATRIC" id="fig|55802.8.peg.682"/>